<evidence type="ECO:0000313" key="2">
    <source>
        <dbReference type="Proteomes" id="UP000474175"/>
    </source>
</evidence>
<accession>A0A6L9L672</accession>
<organism evidence="1 2">
    <name type="scientific">Spirosoma terrae</name>
    <dbReference type="NCBI Taxonomy" id="1968276"/>
    <lineage>
        <taxon>Bacteria</taxon>
        <taxon>Pseudomonadati</taxon>
        <taxon>Bacteroidota</taxon>
        <taxon>Cytophagia</taxon>
        <taxon>Cytophagales</taxon>
        <taxon>Cytophagaceae</taxon>
        <taxon>Spirosoma</taxon>
    </lineage>
</organism>
<keyword evidence="2" id="KW-1185">Reference proteome</keyword>
<evidence type="ECO:0000313" key="1">
    <source>
        <dbReference type="EMBL" id="NDU95900.1"/>
    </source>
</evidence>
<name>A0A6L9L672_9BACT</name>
<sequence length="83" mass="9767">MNQYQSHLRVLKGRVTHLRWGRTIRYQSHLRVLKVLDVVDVDRDVDKYQSHLRVLKVKNNHPTVKPIALVSIAPSGIERMVMR</sequence>
<comment type="caution">
    <text evidence="1">The sequence shown here is derived from an EMBL/GenBank/DDBJ whole genome shotgun (WGS) entry which is preliminary data.</text>
</comment>
<dbReference type="EMBL" id="JAAFZH010000005">
    <property type="protein sequence ID" value="NDU95900.1"/>
    <property type="molecule type" value="Genomic_DNA"/>
</dbReference>
<dbReference type="Proteomes" id="UP000474175">
    <property type="component" value="Unassembled WGS sequence"/>
</dbReference>
<protein>
    <submittedName>
        <fullName evidence="1">Uncharacterized protein</fullName>
    </submittedName>
</protein>
<dbReference type="AlphaFoldDB" id="A0A6L9L672"/>
<reference evidence="1 2" key="1">
    <citation type="submission" date="2020-02" db="EMBL/GenBank/DDBJ databases">
        <title>Draft genome sequence of two Spirosoma agri KCTC 52727 and Spirosoma terrae KCTC 52035.</title>
        <authorList>
            <person name="Rojas J."/>
            <person name="Ambika Manirajan B."/>
            <person name="Suarez C."/>
            <person name="Ratering S."/>
            <person name="Schnell S."/>
        </authorList>
    </citation>
    <scope>NUCLEOTIDE SEQUENCE [LARGE SCALE GENOMIC DNA]</scope>
    <source>
        <strain evidence="1 2">KCTC 52035</strain>
    </source>
</reference>
<proteinExistence type="predicted"/>
<gene>
    <name evidence="1" type="ORF">GK108_13535</name>
</gene>